<dbReference type="AlphaFoldDB" id="A0A348MKW5"/>
<protein>
    <recommendedName>
        <fullName evidence="3">Lipoprotein</fullName>
    </recommendedName>
</protein>
<comment type="caution">
    <text evidence="1">The sequence shown here is derived from an EMBL/GenBank/DDBJ whole genome shotgun (WGS) entry which is preliminary data.</text>
</comment>
<dbReference type="PROSITE" id="PS51257">
    <property type="entry name" value="PROKAR_LIPOPROTEIN"/>
    <property type="match status" value="1"/>
</dbReference>
<name>A0A348MKW5_UNCW3</name>
<evidence type="ECO:0000313" key="1">
    <source>
        <dbReference type="EMBL" id="HAF07691.1"/>
    </source>
</evidence>
<organism evidence="1 2">
    <name type="scientific">candidate division WOR-3 bacterium</name>
    <dbReference type="NCBI Taxonomy" id="2052148"/>
    <lineage>
        <taxon>Bacteria</taxon>
        <taxon>Bacteria division WOR-3</taxon>
    </lineage>
</organism>
<evidence type="ECO:0000313" key="2">
    <source>
        <dbReference type="Proteomes" id="UP000262454"/>
    </source>
</evidence>
<accession>A0A348MKW5</accession>
<evidence type="ECO:0008006" key="3">
    <source>
        <dbReference type="Google" id="ProtNLM"/>
    </source>
</evidence>
<dbReference type="EMBL" id="DMCX01000029">
    <property type="protein sequence ID" value="HAF07691.1"/>
    <property type="molecule type" value="Genomic_DNA"/>
</dbReference>
<dbReference type="Proteomes" id="UP000262454">
    <property type="component" value="Unassembled WGS sequence"/>
</dbReference>
<gene>
    <name evidence="1" type="ORF">DCG82_04750</name>
</gene>
<sequence length="224" mass="26016">MPLKNLLKLQNLFNLLIILLFLTGCVDQNRKVKTFNPLPMTPGQFVEYTKDSIPYDSLHIRFLILDLNPKGFLLETDYVTQKETLKIKTFHNIDDNYLIDTFTVQYNNETPLKFINPGGNFIFDSPVSNIMLWKNYVDSTNWRSLNIKNRSYIIFPVKVNTDSVYYCADIPVFNSLRMRIKNDVLVVERFGNKGEVSFFKNSKEKFFSGGDGQLPENLKKGFTP</sequence>
<proteinExistence type="predicted"/>
<reference evidence="1 2" key="1">
    <citation type="journal article" date="2018" name="Nat. Biotechnol.">
        <title>A standardized bacterial taxonomy based on genome phylogeny substantially revises the tree of life.</title>
        <authorList>
            <person name="Parks D.H."/>
            <person name="Chuvochina M."/>
            <person name="Waite D.W."/>
            <person name="Rinke C."/>
            <person name="Skarshewski A."/>
            <person name="Chaumeil P.A."/>
            <person name="Hugenholtz P."/>
        </authorList>
    </citation>
    <scope>NUCLEOTIDE SEQUENCE [LARGE SCALE GENOMIC DNA]</scope>
    <source>
        <strain evidence="1">UBA7921</strain>
    </source>
</reference>